<evidence type="ECO:0000313" key="17">
    <source>
        <dbReference type="Proteomes" id="UP001107558"/>
    </source>
</evidence>
<evidence type="ECO:0000256" key="13">
    <source>
        <dbReference type="PIRSR" id="PIRSR602401-1"/>
    </source>
</evidence>
<evidence type="ECO:0000256" key="4">
    <source>
        <dbReference type="ARBA" id="ARBA00010617"/>
    </source>
</evidence>
<evidence type="ECO:0000256" key="15">
    <source>
        <dbReference type="SAM" id="Phobius"/>
    </source>
</evidence>
<keyword evidence="9 14" id="KW-0560">Oxidoreductase</keyword>
<dbReference type="Proteomes" id="UP001107558">
    <property type="component" value="Chromosome 3"/>
</dbReference>
<dbReference type="InterPro" id="IPR050476">
    <property type="entry name" value="Insect_CytP450_Detox"/>
</dbReference>
<comment type="cofactor">
    <cofactor evidence="1 13">
        <name>heme</name>
        <dbReference type="ChEBI" id="CHEBI:30413"/>
    </cofactor>
</comment>
<evidence type="ECO:0000256" key="11">
    <source>
        <dbReference type="ARBA" id="ARBA00023033"/>
    </source>
</evidence>
<keyword evidence="10 13" id="KW-0408">Iron</keyword>
<dbReference type="InterPro" id="IPR017972">
    <property type="entry name" value="Cyt_P450_CS"/>
</dbReference>
<evidence type="ECO:0000256" key="9">
    <source>
        <dbReference type="ARBA" id="ARBA00023002"/>
    </source>
</evidence>
<keyword evidence="8" id="KW-0492">Microsome</keyword>
<comment type="subcellular location">
    <subcellularLocation>
        <location evidence="3">Endoplasmic reticulum membrane</location>
        <topology evidence="3">Peripheral membrane protein</topology>
    </subcellularLocation>
    <subcellularLocation>
        <location evidence="2">Microsome membrane</location>
        <topology evidence="2">Peripheral membrane protein</topology>
    </subcellularLocation>
</comment>
<dbReference type="EMBL" id="JADBJN010000003">
    <property type="protein sequence ID" value="KAG5671568.1"/>
    <property type="molecule type" value="Genomic_DNA"/>
</dbReference>
<dbReference type="AlphaFoldDB" id="A0A9J6BPC7"/>
<dbReference type="PROSITE" id="PS00086">
    <property type="entry name" value="CYTOCHROME_P450"/>
    <property type="match status" value="1"/>
</dbReference>
<reference evidence="16" key="1">
    <citation type="submission" date="2021-03" db="EMBL/GenBank/DDBJ databases">
        <title>Chromosome level genome of the anhydrobiotic midge Polypedilum vanderplanki.</title>
        <authorList>
            <person name="Yoshida Y."/>
            <person name="Kikawada T."/>
            <person name="Gusev O."/>
        </authorList>
    </citation>
    <scope>NUCLEOTIDE SEQUENCE</scope>
    <source>
        <strain evidence="16">NIAS01</strain>
        <tissue evidence="16">Whole body or cell culture</tissue>
    </source>
</reference>
<dbReference type="SUPFAM" id="SSF48264">
    <property type="entry name" value="Cytochrome P450"/>
    <property type="match status" value="1"/>
</dbReference>
<dbReference type="GO" id="GO:0020037">
    <property type="term" value="F:heme binding"/>
    <property type="evidence" value="ECO:0007669"/>
    <property type="project" value="InterPro"/>
</dbReference>
<dbReference type="FunFam" id="1.10.630.10:FF:000042">
    <property type="entry name" value="Cytochrome P450"/>
    <property type="match status" value="1"/>
</dbReference>
<keyword evidence="15" id="KW-0812">Transmembrane</keyword>
<proteinExistence type="inferred from homology"/>
<keyword evidence="17" id="KW-1185">Reference proteome</keyword>
<dbReference type="CDD" id="cd11056">
    <property type="entry name" value="CYP6-like"/>
    <property type="match status" value="1"/>
</dbReference>
<evidence type="ECO:0000256" key="3">
    <source>
        <dbReference type="ARBA" id="ARBA00004406"/>
    </source>
</evidence>
<evidence type="ECO:0000256" key="6">
    <source>
        <dbReference type="ARBA" id="ARBA00022723"/>
    </source>
</evidence>
<feature type="transmembrane region" description="Helical" evidence="15">
    <location>
        <begin position="6"/>
        <end position="23"/>
    </location>
</feature>
<evidence type="ECO:0000256" key="14">
    <source>
        <dbReference type="RuleBase" id="RU000461"/>
    </source>
</evidence>
<dbReference type="GO" id="GO:0005506">
    <property type="term" value="F:iron ion binding"/>
    <property type="evidence" value="ECO:0007669"/>
    <property type="project" value="InterPro"/>
</dbReference>
<comment type="similarity">
    <text evidence="4 14">Belongs to the cytochrome P450 family.</text>
</comment>
<evidence type="ECO:0000256" key="7">
    <source>
        <dbReference type="ARBA" id="ARBA00022824"/>
    </source>
</evidence>
<evidence type="ECO:0000256" key="10">
    <source>
        <dbReference type="ARBA" id="ARBA00023004"/>
    </source>
</evidence>
<dbReference type="PRINTS" id="PR00463">
    <property type="entry name" value="EP450I"/>
</dbReference>
<name>A0A9J6BPC7_POLVA</name>
<dbReference type="OrthoDB" id="2789670at2759"/>
<keyword evidence="11 14" id="KW-0503">Monooxygenase</keyword>
<dbReference type="Pfam" id="PF00067">
    <property type="entry name" value="p450"/>
    <property type="match status" value="1"/>
</dbReference>
<comment type="caution">
    <text evidence="16">The sequence shown here is derived from an EMBL/GenBank/DDBJ whole genome shotgun (WGS) entry which is preliminary data.</text>
</comment>
<evidence type="ECO:0000256" key="1">
    <source>
        <dbReference type="ARBA" id="ARBA00001971"/>
    </source>
</evidence>
<evidence type="ECO:0000256" key="5">
    <source>
        <dbReference type="ARBA" id="ARBA00022617"/>
    </source>
</evidence>
<organism evidence="16 17">
    <name type="scientific">Polypedilum vanderplanki</name>
    <name type="common">Sleeping chironomid midge</name>
    <dbReference type="NCBI Taxonomy" id="319348"/>
    <lineage>
        <taxon>Eukaryota</taxon>
        <taxon>Metazoa</taxon>
        <taxon>Ecdysozoa</taxon>
        <taxon>Arthropoda</taxon>
        <taxon>Hexapoda</taxon>
        <taxon>Insecta</taxon>
        <taxon>Pterygota</taxon>
        <taxon>Neoptera</taxon>
        <taxon>Endopterygota</taxon>
        <taxon>Diptera</taxon>
        <taxon>Nematocera</taxon>
        <taxon>Chironomoidea</taxon>
        <taxon>Chironomidae</taxon>
        <taxon>Chironominae</taxon>
        <taxon>Polypedilum</taxon>
        <taxon>Polypedilum</taxon>
    </lineage>
</organism>
<evidence type="ECO:0008006" key="18">
    <source>
        <dbReference type="Google" id="ProtNLM"/>
    </source>
</evidence>
<dbReference type="PANTHER" id="PTHR24292:SF45">
    <property type="entry name" value="CYTOCHROME P450 6G1-RELATED"/>
    <property type="match status" value="1"/>
</dbReference>
<keyword evidence="7" id="KW-0256">Endoplasmic reticulum</keyword>
<dbReference type="GO" id="GO:0005789">
    <property type="term" value="C:endoplasmic reticulum membrane"/>
    <property type="evidence" value="ECO:0007669"/>
    <property type="project" value="UniProtKB-SubCell"/>
</dbReference>
<accession>A0A9J6BPC7</accession>
<dbReference type="PANTHER" id="PTHR24292">
    <property type="entry name" value="CYTOCHROME P450"/>
    <property type="match status" value="1"/>
</dbReference>
<evidence type="ECO:0000256" key="2">
    <source>
        <dbReference type="ARBA" id="ARBA00004174"/>
    </source>
</evidence>
<dbReference type="InterPro" id="IPR002401">
    <property type="entry name" value="Cyt_P450_E_grp-I"/>
</dbReference>
<dbReference type="InterPro" id="IPR001128">
    <property type="entry name" value="Cyt_P450"/>
</dbReference>
<keyword evidence="15" id="KW-1133">Transmembrane helix</keyword>
<dbReference type="GO" id="GO:0004497">
    <property type="term" value="F:monooxygenase activity"/>
    <property type="evidence" value="ECO:0007669"/>
    <property type="project" value="UniProtKB-KW"/>
</dbReference>
<keyword evidence="5 13" id="KW-0349">Heme</keyword>
<feature type="binding site" description="axial binding residue" evidence="13">
    <location>
        <position position="434"/>
    </location>
    <ligand>
        <name>heme</name>
        <dbReference type="ChEBI" id="CHEBI:30413"/>
    </ligand>
    <ligandPart>
        <name>Fe</name>
        <dbReference type="ChEBI" id="CHEBI:18248"/>
    </ligandPart>
</feature>
<evidence type="ECO:0000256" key="8">
    <source>
        <dbReference type="ARBA" id="ARBA00022848"/>
    </source>
</evidence>
<keyword evidence="6 13" id="KW-0479">Metal-binding</keyword>
<sequence>MVSFSEVFVSLLIAVVVLFIFWSRKRLNYFKDRNLKSIPFLGAFSNTIIDEPFYGIFMFHKPSILIKEPEIIKNILIKDFQSFRNHRAGSGDHDPLGIYNLFSAKDAVWTTMRKKLSTFFSTSHIKNTFSILDKISDEMMRTINEKIHKNESESIDIKLKEIISLYMIDVIVSTAFGVEANALKNPESEFRRLGQMLFTFTFQRGVEFTSLFLLPEIMKYINCKFFTKDGTEFIKKSITYIMSEREKSKDKRNDFIDTLLEIKNTCSEIEDGTPLTMDMLIAQAGIFFSAGFETTSTTTTHALYEIAKNECIQQKVRHEIAMVLDKIDGKLTFENIMHETPYLYQVLQETLRIYPIISMIDRECTNPNGYSLNPYSDFVIPFKMPIYIPVYGLHRDQKYFDNPLKFDPDRFSPENIHKIPSGVYMPFGDGNRICLGERFGLMTTRIAIIKILKNYRVELTSSTLKNFRPTKNAFVIQSEKPLIFKLIKDQII</sequence>
<dbReference type="GO" id="GO:0016705">
    <property type="term" value="F:oxidoreductase activity, acting on paired donors, with incorporation or reduction of molecular oxygen"/>
    <property type="evidence" value="ECO:0007669"/>
    <property type="project" value="InterPro"/>
</dbReference>
<dbReference type="InterPro" id="IPR036396">
    <property type="entry name" value="Cyt_P450_sf"/>
</dbReference>
<dbReference type="Gene3D" id="1.10.630.10">
    <property type="entry name" value="Cytochrome P450"/>
    <property type="match status" value="1"/>
</dbReference>
<gene>
    <name evidence="16" type="ORF">PVAND_001761</name>
</gene>
<evidence type="ECO:0000313" key="16">
    <source>
        <dbReference type="EMBL" id="KAG5671568.1"/>
    </source>
</evidence>
<evidence type="ECO:0000256" key="12">
    <source>
        <dbReference type="ARBA" id="ARBA00023136"/>
    </source>
</evidence>
<protein>
    <recommendedName>
        <fullName evidence="18">Cytochrome P450</fullName>
    </recommendedName>
</protein>
<keyword evidence="12 15" id="KW-0472">Membrane</keyword>
<dbReference type="PRINTS" id="PR00385">
    <property type="entry name" value="P450"/>
</dbReference>